<protein>
    <submittedName>
        <fullName evidence="3">Serine esterase (DUF676)</fullName>
    </submittedName>
</protein>
<dbReference type="EMBL" id="BRPK01000001">
    <property type="protein sequence ID" value="GLB33969.1"/>
    <property type="molecule type" value="Genomic_DNA"/>
</dbReference>
<dbReference type="Proteomes" id="UP001063166">
    <property type="component" value="Unassembled WGS sequence"/>
</dbReference>
<dbReference type="Gene3D" id="3.40.50.1820">
    <property type="entry name" value="alpha/beta hydrolase"/>
    <property type="match status" value="1"/>
</dbReference>
<dbReference type="InterPro" id="IPR000073">
    <property type="entry name" value="AB_hydrolase_1"/>
</dbReference>
<accession>A0A9P3UHH1</accession>
<dbReference type="PANTHER" id="PTHR47842:SF1">
    <property type="entry name" value="DUF676 DOMAIN-CONTAINING PROTEIN"/>
    <property type="match status" value="1"/>
</dbReference>
<evidence type="ECO:0000313" key="4">
    <source>
        <dbReference type="Proteomes" id="UP001063166"/>
    </source>
</evidence>
<feature type="domain" description="AB hydrolase-1" evidence="2">
    <location>
        <begin position="497"/>
        <end position="694"/>
    </location>
</feature>
<name>A0A9P3UHH1_LYOSH</name>
<feature type="region of interest" description="Disordered" evidence="1">
    <location>
        <begin position="1"/>
        <end position="42"/>
    </location>
</feature>
<comment type="caution">
    <text evidence="3">The sequence shown here is derived from an EMBL/GenBank/DDBJ whole genome shotgun (WGS) entry which is preliminary data.</text>
</comment>
<feature type="compositionally biased region" description="Basic and acidic residues" evidence="1">
    <location>
        <begin position="18"/>
        <end position="36"/>
    </location>
</feature>
<organism evidence="3 4">
    <name type="scientific">Lyophyllum shimeji</name>
    <name type="common">Hon-shimeji</name>
    <name type="synonym">Tricholoma shimeji</name>
    <dbReference type="NCBI Taxonomy" id="47721"/>
    <lineage>
        <taxon>Eukaryota</taxon>
        <taxon>Fungi</taxon>
        <taxon>Dikarya</taxon>
        <taxon>Basidiomycota</taxon>
        <taxon>Agaricomycotina</taxon>
        <taxon>Agaricomycetes</taxon>
        <taxon>Agaricomycetidae</taxon>
        <taxon>Agaricales</taxon>
        <taxon>Tricholomatineae</taxon>
        <taxon>Lyophyllaceae</taxon>
        <taxon>Lyophyllum</taxon>
    </lineage>
</organism>
<feature type="compositionally biased region" description="Polar residues" evidence="1">
    <location>
        <begin position="408"/>
        <end position="420"/>
    </location>
</feature>
<dbReference type="OrthoDB" id="442243at2759"/>
<sequence length="840" mass="89824">MSERAVQRGDLLSTNHGTESRRAHHDTRTHQQEEARQVGNPARTSALLVASGSKALSDNLSNHATNGTASSSSLSHSRAIPQSHPCRWAWCRLTFDTNPMLVHHVIHDHVRSAVPVRRDEIAIYQRVEEGIGESLTLSGFGLSAPINETSNASKSRAEENFAEAAPMSSLPSPPASSPTPLSFAEERRYPTGAASPSYAAYMPSSEAPRHISPPLNLTNDTEDSSIPGARQTPPTFASLSSPVEPAFIFDDPPTPTFDSLVESAIGANRSQPDANLKQPSPSPQYLNDGTEDSQNSSTSSSSYESVEKHLTQSMDVDDHTTMYPNAKPVWLQEPTLDSTASGVVSNQTSSQATPVRVKQAWYGTRPARSIASPALGKKFSPRTHSASTQSSKDDTRVETRSGHPFRSGTLQITPAASPSMANGRHATYAQQSQSQSSTQSGSQTHDSSLEYVSYPPLQTQAPYQSQTLKSDMDASANVEPSASRSAVAKRGSELLLVVFVHGFKGTDQTFGDFPERLQHILAETTAGFEVECILFPAYETKGDLNEAVVHFADWLTTLTVQKEVASGGGAGKANIVLCGHSMGGLLIADTLLEFHNTRPDKTCPLWPKIIACIAFDTPYLGLHPNIVKHSVTKASEYASAAHKVGSAVFGAFAGLGAKQATAPTTPAATPSAPTSGPAWAKWAAPAAYAVGGAILAGAAAGSAYYKREELNVGFTWAADHMKYVGNLWDEAALKRRIEALIEMDERAGVTSRTFYALIPATPPFSAARTFIVLPKRDTRQFAYFLPASNSLAPDELQAHTGMFGAKTNDGYYELGLAAAKIIRESLHSAVGSSSESTKQS</sequence>
<feature type="compositionally biased region" description="Basic and acidic residues" evidence="1">
    <location>
        <begin position="391"/>
        <end position="401"/>
    </location>
</feature>
<feature type="compositionally biased region" description="Polar residues" evidence="1">
    <location>
        <begin position="268"/>
        <end position="287"/>
    </location>
</feature>
<keyword evidence="4" id="KW-1185">Reference proteome</keyword>
<dbReference type="PANTHER" id="PTHR47842">
    <property type="entry name" value="EXPRESSED PROTEIN"/>
    <property type="match status" value="1"/>
</dbReference>
<dbReference type="Pfam" id="PF12697">
    <property type="entry name" value="Abhydrolase_6"/>
    <property type="match status" value="1"/>
</dbReference>
<dbReference type="AlphaFoldDB" id="A0A9P3UHH1"/>
<feature type="compositionally biased region" description="Polar residues" evidence="1">
    <location>
        <begin position="232"/>
        <end position="241"/>
    </location>
</feature>
<feature type="region of interest" description="Disordered" evidence="1">
    <location>
        <begin position="58"/>
        <end position="78"/>
    </location>
</feature>
<feature type="compositionally biased region" description="Low complexity" evidence="1">
    <location>
        <begin position="293"/>
        <end position="304"/>
    </location>
</feature>
<feature type="compositionally biased region" description="Polar residues" evidence="1">
    <location>
        <begin position="58"/>
        <end position="69"/>
    </location>
</feature>
<feature type="compositionally biased region" description="Low complexity" evidence="1">
    <location>
        <begin position="430"/>
        <end position="446"/>
    </location>
</feature>
<feature type="region of interest" description="Disordered" evidence="1">
    <location>
        <begin position="203"/>
        <end position="309"/>
    </location>
</feature>
<feature type="region of interest" description="Disordered" evidence="1">
    <location>
        <begin position="150"/>
        <end position="183"/>
    </location>
</feature>
<evidence type="ECO:0000313" key="3">
    <source>
        <dbReference type="EMBL" id="GLB33969.1"/>
    </source>
</evidence>
<gene>
    <name evidence="3" type="ORF">LshimejAT787_0108530</name>
</gene>
<proteinExistence type="predicted"/>
<dbReference type="SUPFAM" id="SSF53474">
    <property type="entry name" value="alpha/beta-Hydrolases"/>
    <property type="match status" value="1"/>
</dbReference>
<feature type="region of interest" description="Disordered" evidence="1">
    <location>
        <begin position="368"/>
        <end position="448"/>
    </location>
</feature>
<evidence type="ECO:0000259" key="2">
    <source>
        <dbReference type="Pfam" id="PF12697"/>
    </source>
</evidence>
<evidence type="ECO:0000256" key="1">
    <source>
        <dbReference type="SAM" id="MobiDB-lite"/>
    </source>
</evidence>
<dbReference type="InterPro" id="IPR029058">
    <property type="entry name" value="AB_hydrolase_fold"/>
</dbReference>
<reference evidence="3" key="1">
    <citation type="submission" date="2022-07" db="EMBL/GenBank/DDBJ databases">
        <title>The genome of Lyophyllum shimeji provides insight into the initial evolution of ectomycorrhizal fungal genome.</title>
        <authorList>
            <person name="Kobayashi Y."/>
            <person name="Shibata T."/>
            <person name="Hirakawa H."/>
            <person name="Shigenobu S."/>
            <person name="Nishiyama T."/>
            <person name="Yamada A."/>
            <person name="Hasebe M."/>
            <person name="Kawaguchi M."/>
        </authorList>
    </citation>
    <scope>NUCLEOTIDE SEQUENCE</scope>
    <source>
        <strain evidence="3">AT787</strain>
    </source>
</reference>